<accession>A0A553ZAQ2</accession>
<dbReference type="InterPro" id="IPR003594">
    <property type="entry name" value="HATPase_dom"/>
</dbReference>
<dbReference type="Pfam" id="PF13581">
    <property type="entry name" value="HATPase_c_2"/>
    <property type="match status" value="1"/>
</dbReference>
<keyword evidence="3" id="KW-0067">ATP-binding</keyword>
<evidence type="ECO:0000313" key="4">
    <source>
        <dbReference type="Proteomes" id="UP000320888"/>
    </source>
</evidence>
<comment type="caution">
    <text evidence="3">The sequence shown here is derived from an EMBL/GenBank/DDBJ whole genome shotgun (WGS) entry which is preliminary data.</text>
</comment>
<keyword evidence="4" id="KW-1185">Reference proteome</keyword>
<dbReference type="InterPro" id="IPR036890">
    <property type="entry name" value="HATPase_C_sf"/>
</dbReference>
<gene>
    <name evidence="3" type="ORF">FNZ23_16950</name>
</gene>
<sequence>MADHQESTLTLPGAPESVASARRHVSAVLGAWGLDPAAPLTDVVRLIVSELATNAVRHTDDTSPYFTVALRLDRDETLTAGVTDRDPRPPRRLPAELCRDGGRGLLIVGLLAAESGGEVATVPDPGGGKTVRVRLPWPSAGR</sequence>
<dbReference type="CDD" id="cd16936">
    <property type="entry name" value="HATPase_RsbW-like"/>
    <property type="match status" value="1"/>
</dbReference>
<dbReference type="PANTHER" id="PTHR35526">
    <property type="entry name" value="ANTI-SIGMA-F FACTOR RSBW-RELATED"/>
    <property type="match status" value="1"/>
</dbReference>
<evidence type="ECO:0000256" key="1">
    <source>
        <dbReference type="ARBA" id="ARBA00022527"/>
    </source>
</evidence>
<keyword evidence="3" id="KW-0547">Nucleotide-binding</keyword>
<reference evidence="3 4" key="1">
    <citation type="submission" date="2019-07" db="EMBL/GenBank/DDBJ databases">
        <title>Draft genome for Streptomyces benahoarensis MZ03-48.</title>
        <authorList>
            <person name="Gonzalez-Pimentel J.L."/>
        </authorList>
    </citation>
    <scope>NUCLEOTIDE SEQUENCE [LARGE SCALE GENOMIC DNA]</scope>
    <source>
        <strain evidence="3 4">MZ03-48</strain>
    </source>
</reference>
<protein>
    <submittedName>
        <fullName evidence="3">ATP-binding protein</fullName>
    </submittedName>
</protein>
<dbReference type="GO" id="GO:0004674">
    <property type="term" value="F:protein serine/threonine kinase activity"/>
    <property type="evidence" value="ECO:0007669"/>
    <property type="project" value="UniProtKB-KW"/>
</dbReference>
<keyword evidence="1" id="KW-0808">Transferase</keyword>
<dbReference type="AlphaFoldDB" id="A0A553ZAQ2"/>
<keyword evidence="1" id="KW-0418">Kinase</keyword>
<dbReference type="GO" id="GO:0005524">
    <property type="term" value="F:ATP binding"/>
    <property type="evidence" value="ECO:0007669"/>
    <property type="project" value="UniProtKB-KW"/>
</dbReference>
<dbReference type="EMBL" id="VKLS01000203">
    <property type="protein sequence ID" value="TSB38512.1"/>
    <property type="molecule type" value="Genomic_DNA"/>
</dbReference>
<evidence type="ECO:0000259" key="2">
    <source>
        <dbReference type="Pfam" id="PF13581"/>
    </source>
</evidence>
<proteinExistence type="predicted"/>
<keyword evidence="1" id="KW-0723">Serine/threonine-protein kinase</keyword>
<organism evidence="3 4">
    <name type="scientific">Streptomyces benahoarensis</name>
    <dbReference type="NCBI Taxonomy" id="2595054"/>
    <lineage>
        <taxon>Bacteria</taxon>
        <taxon>Bacillati</taxon>
        <taxon>Actinomycetota</taxon>
        <taxon>Actinomycetes</taxon>
        <taxon>Kitasatosporales</taxon>
        <taxon>Streptomycetaceae</taxon>
        <taxon>Streptomyces</taxon>
    </lineage>
</organism>
<name>A0A553ZAQ2_9ACTN</name>
<dbReference type="RefSeq" id="WP_143940411.1">
    <property type="nucleotide sequence ID" value="NZ_VKLS01000203.1"/>
</dbReference>
<feature type="domain" description="Histidine kinase/HSP90-like ATPase" evidence="2">
    <location>
        <begin position="12"/>
        <end position="133"/>
    </location>
</feature>
<dbReference type="OrthoDB" id="4278662at2"/>
<dbReference type="SUPFAM" id="SSF55874">
    <property type="entry name" value="ATPase domain of HSP90 chaperone/DNA topoisomerase II/histidine kinase"/>
    <property type="match status" value="1"/>
</dbReference>
<dbReference type="InterPro" id="IPR050267">
    <property type="entry name" value="Anti-sigma-factor_SerPK"/>
</dbReference>
<dbReference type="Gene3D" id="3.30.565.10">
    <property type="entry name" value="Histidine kinase-like ATPase, C-terminal domain"/>
    <property type="match status" value="1"/>
</dbReference>
<dbReference type="Proteomes" id="UP000320888">
    <property type="component" value="Unassembled WGS sequence"/>
</dbReference>
<dbReference type="PANTHER" id="PTHR35526:SF3">
    <property type="entry name" value="ANTI-SIGMA-F FACTOR RSBW"/>
    <property type="match status" value="1"/>
</dbReference>
<evidence type="ECO:0000313" key="3">
    <source>
        <dbReference type="EMBL" id="TSB38512.1"/>
    </source>
</evidence>